<evidence type="ECO:0000313" key="6">
    <source>
        <dbReference type="Proteomes" id="UP000887566"/>
    </source>
</evidence>
<comment type="subcellular location">
    <subcellularLocation>
        <location evidence="1">Membrane</location>
        <topology evidence="1">Multi-pass membrane protein</topology>
    </subcellularLocation>
</comment>
<accession>A0A914UQX2</accession>
<dbReference type="WBParaSite" id="PSAMB.scaffold1168size35048.g11448.t1">
    <property type="protein sequence ID" value="PSAMB.scaffold1168size35048.g11448.t1"/>
    <property type="gene ID" value="PSAMB.scaffold1168size35048.g11448"/>
</dbReference>
<dbReference type="Proteomes" id="UP000887566">
    <property type="component" value="Unplaced"/>
</dbReference>
<proteinExistence type="predicted"/>
<feature type="transmembrane region" description="Helical" evidence="5">
    <location>
        <begin position="287"/>
        <end position="308"/>
    </location>
</feature>
<feature type="transmembrane region" description="Helical" evidence="5">
    <location>
        <begin position="105"/>
        <end position="122"/>
    </location>
</feature>
<evidence type="ECO:0000256" key="3">
    <source>
        <dbReference type="ARBA" id="ARBA00022989"/>
    </source>
</evidence>
<feature type="transmembrane region" description="Helical" evidence="5">
    <location>
        <begin position="175"/>
        <end position="195"/>
    </location>
</feature>
<dbReference type="Pfam" id="PF03619">
    <property type="entry name" value="Solute_trans_a"/>
    <property type="match status" value="1"/>
</dbReference>
<keyword evidence="6" id="KW-1185">Reference proteome</keyword>
<dbReference type="InterPro" id="IPR005178">
    <property type="entry name" value="Ostalpha/TMEM184C"/>
</dbReference>
<keyword evidence="4 5" id="KW-0472">Membrane</keyword>
<keyword evidence="3 5" id="KW-1133">Transmembrane helix</keyword>
<dbReference type="AlphaFoldDB" id="A0A914UQX2"/>
<protein>
    <submittedName>
        <fullName evidence="7">Uncharacterized protein</fullName>
    </submittedName>
</protein>
<feature type="transmembrane region" description="Helical" evidence="5">
    <location>
        <begin position="41"/>
        <end position="66"/>
    </location>
</feature>
<feature type="transmembrane region" description="Helical" evidence="5">
    <location>
        <begin position="78"/>
        <end position="99"/>
    </location>
</feature>
<evidence type="ECO:0000313" key="7">
    <source>
        <dbReference type="WBParaSite" id="PSAMB.scaffold1168size35048.g11448.t1"/>
    </source>
</evidence>
<feature type="transmembrane region" description="Helical" evidence="5">
    <location>
        <begin position="246"/>
        <end position="267"/>
    </location>
</feature>
<evidence type="ECO:0000256" key="2">
    <source>
        <dbReference type="ARBA" id="ARBA00022692"/>
    </source>
</evidence>
<name>A0A914UQX2_9BILA</name>
<dbReference type="PANTHER" id="PTHR23423">
    <property type="entry name" value="ORGANIC SOLUTE TRANSPORTER-RELATED"/>
    <property type="match status" value="1"/>
</dbReference>
<keyword evidence="2 5" id="KW-0812">Transmembrane</keyword>
<organism evidence="6 7">
    <name type="scientific">Plectus sambesii</name>
    <dbReference type="NCBI Taxonomy" id="2011161"/>
    <lineage>
        <taxon>Eukaryota</taxon>
        <taxon>Metazoa</taxon>
        <taxon>Ecdysozoa</taxon>
        <taxon>Nematoda</taxon>
        <taxon>Chromadorea</taxon>
        <taxon>Plectida</taxon>
        <taxon>Plectina</taxon>
        <taxon>Plectoidea</taxon>
        <taxon>Plectidae</taxon>
        <taxon>Plectus</taxon>
    </lineage>
</organism>
<sequence>MLNSSVVLHPKFSINCSDDSNYWRLPQPSSRVFLSSLTAGYAAMLIIAIFATVTIFILAALHLYFVRHFVSSRSRRIPLYWLLGLFPVSSACFLAGMMMPRAANFLFAIAWIYMMLCLIVLIETMKRLFGGRGEMSRLLIENKQNISFRVPPCCCCCKCLPSIYPSEKNLRRVEWMVYQTVAVRIIITVIAITLIAEMQDDVERLITILTCLSTIQNISMLLAIFGCHTLVTLARERLGSFRMLALFRIIDGTMGLFSLYDLFSNVLVKYNAFSCGPVLSKRGKSNYWYAFVLICGLSLMSCLATFLFHPRKSEIFDRHPCRSASQKTIASMEETDHEK</sequence>
<dbReference type="SMART" id="SM01417">
    <property type="entry name" value="Solute_trans_a"/>
    <property type="match status" value="1"/>
</dbReference>
<evidence type="ECO:0000256" key="4">
    <source>
        <dbReference type="ARBA" id="ARBA00023136"/>
    </source>
</evidence>
<reference evidence="7" key="1">
    <citation type="submission" date="2022-11" db="UniProtKB">
        <authorList>
            <consortium name="WormBaseParasite"/>
        </authorList>
    </citation>
    <scope>IDENTIFICATION</scope>
</reference>
<evidence type="ECO:0000256" key="1">
    <source>
        <dbReference type="ARBA" id="ARBA00004141"/>
    </source>
</evidence>
<evidence type="ECO:0000256" key="5">
    <source>
        <dbReference type="SAM" id="Phobius"/>
    </source>
</evidence>
<dbReference type="GO" id="GO:0016020">
    <property type="term" value="C:membrane"/>
    <property type="evidence" value="ECO:0007669"/>
    <property type="project" value="UniProtKB-SubCell"/>
</dbReference>